<feature type="repeat" description="ANK" evidence="3">
    <location>
        <begin position="77"/>
        <end position="109"/>
    </location>
</feature>
<keyword evidence="5" id="KW-1185">Reference proteome</keyword>
<protein>
    <submittedName>
        <fullName evidence="4">Ankyrin</fullName>
    </submittedName>
</protein>
<dbReference type="PROSITE" id="PS50088">
    <property type="entry name" value="ANK_REPEAT"/>
    <property type="match status" value="5"/>
</dbReference>
<dbReference type="OrthoDB" id="366390at2759"/>
<organism evidence="4 5">
    <name type="scientific">Lepidopterella palustris CBS 459.81</name>
    <dbReference type="NCBI Taxonomy" id="1314670"/>
    <lineage>
        <taxon>Eukaryota</taxon>
        <taxon>Fungi</taxon>
        <taxon>Dikarya</taxon>
        <taxon>Ascomycota</taxon>
        <taxon>Pezizomycotina</taxon>
        <taxon>Dothideomycetes</taxon>
        <taxon>Pleosporomycetidae</taxon>
        <taxon>Mytilinidiales</taxon>
        <taxon>Argynnaceae</taxon>
        <taxon>Lepidopterella</taxon>
    </lineage>
</organism>
<accession>A0A8E2DX45</accession>
<feature type="repeat" description="ANK" evidence="3">
    <location>
        <begin position="11"/>
        <end position="33"/>
    </location>
</feature>
<evidence type="ECO:0000256" key="1">
    <source>
        <dbReference type="ARBA" id="ARBA00022737"/>
    </source>
</evidence>
<evidence type="ECO:0000313" key="5">
    <source>
        <dbReference type="Proteomes" id="UP000250266"/>
    </source>
</evidence>
<feature type="repeat" description="ANK" evidence="3">
    <location>
        <begin position="215"/>
        <end position="242"/>
    </location>
</feature>
<feature type="repeat" description="ANK" evidence="3">
    <location>
        <begin position="243"/>
        <end position="275"/>
    </location>
</feature>
<keyword evidence="1" id="KW-0677">Repeat</keyword>
<name>A0A8E2DX45_9PEZI</name>
<dbReference type="EMBL" id="KV745831">
    <property type="protein sequence ID" value="OCK73317.1"/>
    <property type="molecule type" value="Genomic_DNA"/>
</dbReference>
<dbReference type="PROSITE" id="PS50297">
    <property type="entry name" value="ANK_REP_REGION"/>
    <property type="match status" value="5"/>
</dbReference>
<dbReference type="InterPro" id="IPR036770">
    <property type="entry name" value="Ankyrin_rpt-contain_sf"/>
</dbReference>
<evidence type="ECO:0000256" key="3">
    <source>
        <dbReference type="PROSITE-ProRule" id="PRU00023"/>
    </source>
</evidence>
<dbReference type="PANTHER" id="PTHR24126:SF14">
    <property type="entry name" value="ANK_REP_REGION DOMAIN-CONTAINING PROTEIN"/>
    <property type="match status" value="1"/>
</dbReference>
<gene>
    <name evidence="4" type="ORF">K432DRAFT_313128</name>
</gene>
<dbReference type="PRINTS" id="PR01415">
    <property type="entry name" value="ANKYRIN"/>
</dbReference>
<feature type="non-terminal residue" evidence="4">
    <location>
        <position position="287"/>
    </location>
</feature>
<dbReference type="SMART" id="SM00248">
    <property type="entry name" value="ANK"/>
    <property type="match status" value="8"/>
</dbReference>
<dbReference type="Proteomes" id="UP000250266">
    <property type="component" value="Unassembled WGS sequence"/>
</dbReference>
<reference evidence="4 5" key="1">
    <citation type="journal article" date="2016" name="Nat. Commun.">
        <title>Ectomycorrhizal ecology is imprinted in the genome of the dominant symbiotic fungus Cenococcum geophilum.</title>
        <authorList>
            <consortium name="DOE Joint Genome Institute"/>
            <person name="Peter M."/>
            <person name="Kohler A."/>
            <person name="Ohm R.A."/>
            <person name="Kuo A."/>
            <person name="Krutzmann J."/>
            <person name="Morin E."/>
            <person name="Arend M."/>
            <person name="Barry K.W."/>
            <person name="Binder M."/>
            <person name="Choi C."/>
            <person name="Clum A."/>
            <person name="Copeland A."/>
            <person name="Grisel N."/>
            <person name="Haridas S."/>
            <person name="Kipfer T."/>
            <person name="LaButti K."/>
            <person name="Lindquist E."/>
            <person name="Lipzen A."/>
            <person name="Maire R."/>
            <person name="Meier B."/>
            <person name="Mihaltcheva S."/>
            <person name="Molinier V."/>
            <person name="Murat C."/>
            <person name="Poggeler S."/>
            <person name="Quandt C.A."/>
            <person name="Sperisen C."/>
            <person name="Tritt A."/>
            <person name="Tisserant E."/>
            <person name="Crous P.W."/>
            <person name="Henrissat B."/>
            <person name="Nehls U."/>
            <person name="Egli S."/>
            <person name="Spatafora J.W."/>
            <person name="Grigoriev I.V."/>
            <person name="Martin F.M."/>
        </authorList>
    </citation>
    <scope>NUCLEOTIDE SEQUENCE [LARGE SCALE GENOMIC DNA]</scope>
    <source>
        <strain evidence="4 5">CBS 459.81</strain>
    </source>
</reference>
<feature type="repeat" description="ANK" evidence="3">
    <location>
        <begin position="44"/>
        <end position="76"/>
    </location>
</feature>
<dbReference type="SUPFAM" id="SSF48403">
    <property type="entry name" value="Ankyrin repeat"/>
    <property type="match status" value="1"/>
</dbReference>
<keyword evidence="2 3" id="KW-0040">ANK repeat</keyword>
<dbReference type="InterPro" id="IPR002110">
    <property type="entry name" value="Ankyrin_rpt"/>
</dbReference>
<proteinExistence type="predicted"/>
<dbReference type="Gene3D" id="1.25.40.20">
    <property type="entry name" value="Ankyrin repeat-containing domain"/>
    <property type="match status" value="1"/>
</dbReference>
<evidence type="ECO:0000313" key="4">
    <source>
        <dbReference type="EMBL" id="OCK73317.1"/>
    </source>
</evidence>
<dbReference type="AlphaFoldDB" id="A0A8E2DX45"/>
<dbReference type="PANTHER" id="PTHR24126">
    <property type="entry name" value="ANKYRIN REPEAT, PH AND SEC7 DOMAIN CONTAINING PROTEIN SECG-RELATED"/>
    <property type="match status" value="1"/>
</dbReference>
<sequence length="287" mass="31966">MGIPADTPDVTGATPFMLAMKEGHEDVAQLLIDMDECHESDRNNRLTALHWAVLHGMEKITDQLLTRGYEVDCRDSHGYTPLHLVASTGNMTIAKALLRHKADPGLRTNSQKTPTHIAAQGGNLGFIKLIFQEKPDLNPNLLDRDGRLPLHEAAWSGDRSTVCFLLSRRTTVKPDIFGWLPIHYSILGGNFDVFKLLHESDTDIHAVTKWKTAMIHLAAYMGRNKILEYLLCNGVDVNTKDNRGATPLIYAINGGQVDTADFLIRHNADLRATMIHGHTPIHETAKR</sequence>
<evidence type="ECO:0000256" key="2">
    <source>
        <dbReference type="ARBA" id="ARBA00023043"/>
    </source>
</evidence>
<dbReference type="Pfam" id="PF12796">
    <property type="entry name" value="Ank_2"/>
    <property type="match status" value="3"/>
</dbReference>